<feature type="transmembrane region" description="Helical" evidence="8">
    <location>
        <begin position="34"/>
        <end position="55"/>
    </location>
</feature>
<dbReference type="PANTHER" id="PTHR30462:SF0">
    <property type="entry name" value="INTERMEMBRANE TRANSPORT PROTEIN YEBT"/>
    <property type="match status" value="1"/>
</dbReference>
<keyword evidence="4 8" id="KW-0812">Transmembrane</keyword>
<dbReference type="Pfam" id="PF02470">
    <property type="entry name" value="MlaD"/>
    <property type="match status" value="3"/>
</dbReference>
<evidence type="ECO:0000256" key="4">
    <source>
        <dbReference type="ARBA" id="ARBA00022692"/>
    </source>
</evidence>
<protein>
    <submittedName>
        <fullName evidence="10">MCE family protein</fullName>
    </submittedName>
</protein>
<dbReference type="GO" id="GO:0005886">
    <property type="term" value="C:plasma membrane"/>
    <property type="evidence" value="ECO:0007669"/>
    <property type="project" value="UniProtKB-SubCell"/>
</dbReference>
<keyword evidence="2" id="KW-1003">Cell membrane</keyword>
<keyword evidence="3" id="KW-0997">Cell inner membrane</keyword>
<evidence type="ECO:0000313" key="10">
    <source>
        <dbReference type="EMBL" id="TEU51977.1"/>
    </source>
</evidence>
<comment type="subcellular location">
    <subcellularLocation>
        <location evidence="1">Cell inner membrane</location>
    </subcellularLocation>
</comment>
<sequence length="548" mass="59331">MTMNSPQGPHRDSDAGAGQPPTIAEPAVAKRAGWLPSLVWLVPLIAALIGIGLVVKSVRERGPEITIRFANAEGLEPGKTQVKYKDVEVGTVDAIRLAKDLSHVLVDVRLKKEAEDFAVKGSRFWVVRPRIGATGVSGLGTLLSGAYIGVDAGRSKDRARAFTGLDTPPAVTGDQRGTQYTLRGDSLGSVDIGSPVYYRRVQVGQVVGFSLDKLGTGVTFTVFVNAPYDQYVHENSRWWQASGVDLRLDSSGLKLNTQSLATVILGGIAFQSPADQPPGEAAARDMVFQLASDEGQAMRDPDGERVPVVMNFNQSLRGLAVGAPVDFRGIVLGEVTNIGIDYDAKAKNFKMPVTMNLYPERLGKSFRDAIRSKGEPERRQILQRLVEHGLRGQLRTGNLLTSQLYVALDFFPTAPVVKLDVSHETVELPTVPNTLDELQSQVADIAKKLDKVPFDQIGANLNSALSNADKLFKQLDTQVAPQARDTLSAAKQTFTAAEATLQQDSPLQSDVRGALKELTHTLQSLNMLADYLERHPESLLKGKPGDQP</sequence>
<accession>A0AAX2RT17</accession>
<reference evidence="10 11" key="1">
    <citation type="submission" date="2019-03" db="EMBL/GenBank/DDBJ databases">
        <title>Burkholderia cepacia outbreak.</title>
        <authorList>
            <person name="Farzana R."/>
            <person name="Walsh T.R."/>
        </authorList>
    </citation>
    <scope>NUCLEOTIDE SEQUENCE [LARGE SCALE GENOMIC DNA]</scope>
    <source>
        <strain evidence="11">d13</strain>
    </source>
</reference>
<gene>
    <name evidence="10" type="ORF">E3D37_07655</name>
</gene>
<dbReference type="Proteomes" id="UP000298234">
    <property type="component" value="Unassembled WGS sequence"/>
</dbReference>
<feature type="domain" description="Mce/MlaD" evidence="9">
    <location>
        <begin position="177"/>
        <end position="237"/>
    </location>
</feature>
<dbReference type="PANTHER" id="PTHR30462">
    <property type="entry name" value="INTERMEMBRANE TRANSPORT PROTEIN PQIB-RELATED"/>
    <property type="match status" value="1"/>
</dbReference>
<keyword evidence="6 8" id="KW-0472">Membrane</keyword>
<evidence type="ECO:0000256" key="7">
    <source>
        <dbReference type="SAM" id="MobiDB-lite"/>
    </source>
</evidence>
<dbReference type="InterPro" id="IPR051800">
    <property type="entry name" value="PqiA-PqiB_transport"/>
</dbReference>
<evidence type="ECO:0000256" key="5">
    <source>
        <dbReference type="ARBA" id="ARBA00022989"/>
    </source>
</evidence>
<evidence type="ECO:0000256" key="6">
    <source>
        <dbReference type="ARBA" id="ARBA00023136"/>
    </source>
</evidence>
<evidence type="ECO:0000256" key="3">
    <source>
        <dbReference type="ARBA" id="ARBA00022519"/>
    </source>
</evidence>
<name>A0AAX2RT17_BURCE</name>
<keyword evidence="5 8" id="KW-1133">Transmembrane helix</keyword>
<evidence type="ECO:0000313" key="11">
    <source>
        <dbReference type="Proteomes" id="UP000298234"/>
    </source>
</evidence>
<dbReference type="EMBL" id="SNSQ01000006">
    <property type="protein sequence ID" value="TEU51977.1"/>
    <property type="molecule type" value="Genomic_DNA"/>
</dbReference>
<feature type="domain" description="Mce/MlaD" evidence="9">
    <location>
        <begin position="306"/>
        <end position="410"/>
    </location>
</feature>
<evidence type="ECO:0000256" key="2">
    <source>
        <dbReference type="ARBA" id="ARBA00022475"/>
    </source>
</evidence>
<dbReference type="InterPro" id="IPR003399">
    <property type="entry name" value="Mce/MlaD"/>
</dbReference>
<evidence type="ECO:0000259" key="9">
    <source>
        <dbReference type="Pfam" id="PF02470"/>
    </source>
</evidence>
<organism evidence="10 11">
    <name type="scientific">Burkholderia cepacia</name>
    <name type="common">Pseudomonas cepacia</name>
    <dbReference type="NCBI Taxonomy" id="292"/>
    <lineage>
        <taxon>Bacteria</taxon>
        <taxon>Pseudomonadati</taxon>
        <taxon>Pseudomonadota</taxon>
        <taxon>Betaproteobacteria</taxon>
        <taxon>Burkholderiales</taxon>
        <taxon>Burkholderiaceae</taxon>
        <taxon>Burkholderia</taxon>
        <taxon>Burkholderia cepacia complex</taxon>
    </lineage>
</organism>
<evidence type="ECO:0000256" key="1">
    <source>
        <dbReference type="ARBA" id="ARBA00004533"/>
    </source>
</evidence>
<dbReference type="AlphaFoldDB" id="A0AAX2RT17"/>
<feature type="region of interest" description="Disordered" evidence="7">
    <location>
        <begin position="1"/>
        <end position="22"/>
    </location>
</feature>
<proteinExistence type="predicted"/>
<comment type="caution">
    <text evidence="10">The sequence shown here is derived from an EMBL/GenBank/DDBJ whole genome shotgun (WGS) entry which is preliminary data.</text>
</comment>
<feature type="domain" description="Mce/MlaD" evidence="9">
    <location>
        <begin position="61"/>
        <end position="153"/>
    </location>
</feature>
<evidence type="ECO:0000256" key="8">
    <source>
        <dbReference type="SAM" id="Phobius"/>
    </source>
</evidence>